<sequence length="420" mass="44594">MQLTARQRAMADGDEGDAIAAAMRVLVEYGEIMDAERLIGVSSAAGANLYGPRHSRPLGSDDPVRLFSEYSLNSDRAVDAPPVRVPSCQLIGPIDRVHAGEVQNMPPQAVAKVAESQAYLEGLGVSLLSTCTPYQVGFLPEFGDHVAWMESSAVVFINSVIGARTNTEGRESAAASMLTGLTPEAGLHLDANRRADVRVRVETDIPGTFGWNALGYWLGYAVEDRVPAIDGLTTRPDLVQLKQLGAAAASSGDVELFHIPGVTAECSSVEQVLADGAEELVFGRAELDTAIARLNATRTGDEVDFVMIGCPHASYEQIQQVASLLDGRRVSSDVALWLFTPSALRERARDEGLLDAIEGSGARMLSDTCPAIGQFLPPGTRRFATDSAKQAHYLPAIMGVEGAFATTADCVAAAIEGRLP</sequence>
<dbReference type="InterPro" id="IPR015931">
    <property type="entry name" value="Acnase/IPM_dHydase_lsu_aba_1/3"/>
</dbReference>
<comment type="caution">
    <text evidence="4">The sequence shown here is derived from an EMBL/GenBank/DDBJ whole genome shotgun (WGS) entry which is preliminary data.</text>
</comment>
<dbReference type="Proteomes" id="UP001410795">
    <property type="component" value="Unassembled WGS sequence"/>
</dbReference>
<dbReference type="Pfam" id="PF04412">
    <property type="entry name" value="AcnX"/>
    <property type="match status" value="1"/>
</dbReference>
<keyword evidence="1" id="KW-0408">Iron</keyword>
<dbReference type="PANTHER" id="PTHR36577">
    <property type="entry name" value="DUF521 DOMAIN PROTEIN (AFU_ORTHOLOGUE AFUA_6G00490)"/>
    <property type="match status" value="1"/>
</dbReference>
<evidence type="ECO:0000313" key="5">
    <source>
        <dbReference type="Proteomes" id="UP001410795"/>
    </source>
</evidence>
<dbReference type="PANTHER" id="PTHR36577:SF3">
    <property type="entry name" value="DUF521 DOMAIN PROTEIN (AFU_ORTHOLOGUE AFUA_6G00490)"/>
    <property type="match status" value="1"/>
</dbReference>
<feature type="domain" description="Phosphomevalonate dehydratase large subunit-like" evidence="3">
    <location>
        <begin position="1"/>
        <end position="411"/>
    </location>
</feature>
<evidence type="ECO:0000256" key="1">
    <source>
        <dbReference type="ARBA" id="ARBA00023004"/>
    </source>
</evidence>
<proteinExistence type="predicted"/>
<accession>A0ABP7BUB3</accession>
<evidence type="ECO:0000256" key="2">
    <source>
        <dbReference type="ARBA" id="ARBA00023239"/>
    </source>
</evidence>
<dbReference type="EMBL" id="BAAAYV010000025">
    <property type="protein sequence ID" value="GAA3670096.1"/>
    <property type="molecule type" value="Genomic_DNA"/>
</dbReference>
<evidence type="ECO:0000259" key="3">
    <source>
        <dbReference type="Pfam" id="PF04412"/>
    </source>
</evidence>
<name>A0ABP7BUB3_9MICO</name>
<protein>
    <submittedName>
        <fullName evidence="4">Aconitase X catalytic domain-containing protein</fullName>
    </submittedName>
</protein>
<dbReference type="Gene3D" id="3.30.499.10">
    <property type="entry name" value="Aconitase, domain 3"/>
    <property type="match status" value="1"/>
</dbReference>
<reference evidence="5" key="1">
    <citation type="journal article" date="2019" name="Int. J. Syst. Evol. Microbiol.">
        <title>The Global Catalogue of Microorganisms (GCM) 10K type strain sequencing project: providing services to taxonomists for standard genome sequencing and annotation.</title>
        <authorList>
            <consortium name="The Broad Institute Genomics Platform"/>
            <consortium name="The Broad Institute Genome Sequencing Center for Infectious Disease"/>
            <person name="Wu L."/>
            <person name="Ma J."/>
        </authorList>
    </citation>
    <scope>NUCLEOTIDE SEQUENCE [LARGE SCALE GENOMIC DNA]</scope>
    <source>
        <strain evidence="5">JCM 16546</strain>
    </source>
</reference>
<keyword evidence="5" id="KW-1185">Reference proteome</keyword>
<dbReference type="InterPro" id="IPR036008">
    <property type="entry name" value="Aconitase_4Fe-4S_dom"/>
</dbReference>
<dbReference type="InterPro" id="IPR007506">
    <property type="entry name" value="PMDh-L-like_dom"/>
</dbReference>
<dbReference type="SUPFAM" id="SSF53732">
    <property type="entry name" value="Aconitase iron-sulfur domain"/>
    <property type="match status" value="1"/>
</dbReference>
<evidence type="ECO:0000313" key="4">
    <source>
        <dbReference type="EMBL" id="GAA3670096.1"/>
    </source>
</evidence>
<dbReference type="RefSeq" id="WP_221857089.1">
    <property type="nucleotide sequence ID" value="NZ_BAAAYV010000025.1"/>
</dbReference>
<keyword evidence="2" id="KW-0456">Lyase</keyword>
<organism evidence="4 5">
    <name type="scientific">Microbacterium marinilacus</name>
    <dbReference type="NCBI Taxonomy" id="415209"/>
    <lineage>
        <taxon>Bacteria</taxon>
        <taxon>Bacillati</taxon>
        <taxon>Actinomycetota</taxon>
        <taxon>Actinomycetes</taxon>
        <taxon>Micrococcales</taxon>
        <taxon>Microbacteriaceae</taxon>
        <taxon>Microbacterium</taxon>
    </lineage>
</organism>
<gene>
    <name evidence="4" type="ORF">GCM10022202_35280</name>
</gene>